<dbReference type="InterPro" id="IPR005883">
    <property type="entry name" value="PilM"/>
</dbReference>
<keyword evidence="2" id="KW-0132">Cell division</keyword>
<reference evidence="3" key="1">
    <citation type="submission" date="2017-11" db="EMBL/GenBank/DDBJ databases">
        <authorList>
            <person name="Zhu W."/>
        </authorList>
    </citation>
    <scope>NUCLEOTIDE SEQUENCE [LARGE SCALE GENOMIC DNA]</scope>
    <source>
        <strain evidence="3">CAU 1183</strain>
    </source>
</reference>
<dbReference type="PANTHER" id="PTHR32432:SF3">
    <property type="entry name" value="ETHANOLAMINE UTILIZATION PROTEIN EUTJ"/>
    <property type="match status" value="1"/>
</dbReference>
<dbReference type="PANTHER" id="PTHR32432">
    <property type="entry name" value="CELL DIVISION PROTEIN FTSA-RELATED"/>
    <property type="match status" value="1"/>
</dbReference>
<evidence type="ECO:0000313" key="3">
    <source>
        <dbReference type="Proteomes" id="UP000257143"/>
    </source>
</evidence>
<keyword evidence="2" id="KW-0131">Cell cycle</keyword>
<dbReference type="SMART" id="SM00842">
    <property type="entry name" value="FtsA"/>
    <property type="match status" value="1"/>
</dbReference>
<feature type="domain" description="SHS2" evidence="1">
    <location>
        <begin position="5"/>
        <end position="203"/>
    </location>
</feature>
<dbReference type="InterPro" id="IPR003494">
    <property type="entry name" value="SHS2_FtsA"/>
</dbReference>
<gene>
    <name evidence="2" type="ORF">CWR48_17205</name>
</gene>
<dbReference type="SUPFAM" id="SSF53067">
    <property type="entry name" value="Actin-like ATPase domain"/>
    <property type="match status" value="2"/>
</dbReference>
<dbReference type="Proteomes" id="UP000257143">
    <property type="component" value="Unassembled WGS sequence"/>
</dbReference>
<accession>A0A3D8PMC9</accession>
<evidence type="ECO:0000259" key="1">
    <source>
        <dbReference type="SMART" id="SM00842"/>
    </source>
</evidence>
<keyword evidence="3" id="KW-1185">Reference proteome</keyword>
<dbReference type="CDD" id="cd24004">
    <property type="entry name" value="ASKHA_NBD_PilM-like"/>
    <property type="match status" value="1"/>
</dbReference>
<dbReference type="Pfam" id="PF11104">
    <property type="entry name" value="PilM_2"/>
    <property type="match status" value="1"/>
</dbReference>
<dbReference type="Gene3D" id="3.30.420.40">
    <property type="match status" value="2"/>
</dbReference>
<organism evidence="2 3">
    <name type="scientific">Oceanobacillus arenosus</name>
    <dbReference type="NCBI Taxonomy" id="1229153"/>
    <lineage>
        <taxon>Bacteria</taxon>
        <taxon>Bacillati</taxon>
        <taxon>Bacillota</taxon>
        <taxon>Bacilli</taxon>
        <taxon>Bacillales</taxon>
        <taxon>Bacillaceae</taxon>
        <taxon>Oceanobacillus</taxon>
    </lineage>
</organism>
<dbReference type="InterPro" id="IPR050696">
    <property type="entry name" value="FtsA/MreB"/>
</dbReference>
<comment type="caution">
    <text evidence="2">The sequence shown here is derived from an EMBL/GenBank/DDBJ whole genome shotgun (WGS) entry which is preliminary data.</text>
</comment>
<dbReference type="InterPro" id="IPR043129">
    <property type="entry name" value="ATPase_NBD"/>
</dbReference>
<name>A0A3D8PMC9_9BACI</name>
<dbReference type="GO" id="GO:0051301">
    <property type="term" value="P:cell division"/>
    <property type="evidence" value="ECO:0007669"/>
    <property type="project" value="UniProtKB-KW"/>
</dbReference>
<dbReference type="AlphaFoldDB" id="A0A3D8PMC9"/>
<proteinExistence type="predicted"/>
<evidence type="ECO:0000313" key="2">
    <source>
        <dbReference type="EMBL" id="RDW16381.1"/>
    </source>
</evidence>
<dbReference type="OrthoDB" id="9768127at2"/>
<protein>
    <submittedName>
        <fullName evidence="2">Cell division protein</fullName>
    </submittedName>
</protein>
<dbReference type="RefSeq" id="WP_115774567.1">
    <property type="nucleotide sequence ID" value="NZ_PIOC01000027.1"/>
</dbReference>
<sequence length="710" mass="78956">MENQIFALDIGTRTVTGIILEQQEEKYSVVDYVMKEHRDRSMLDGQIHNVIAVAEVIKEVREELEERTGTTLNRVCVAAAGRSLKTVESTAIIPLNQQIITDEETIKHLELSAVQTAQVKLAELEKDKDYSNYYCVGYSVLQYTIDDEKIGSLIDQSGDTAAVEIIATFLPKVVVESLLAALARANIEMEALTLEPIAAIHVLIPESMRRLNVALVDIGAGTSDIAITDRGTVVAYGMVPVAGDEITEAISDEYLLDFPEAEQTKRRIVNHGKATVHDILGFETVITYENLVNDVKGQVKKLAKSITKEIYQLNGKSPKAVMLVGGGSLTPDLPTILADRLELPANRVAVRGIDAIQNLVQNESIPNGPDFVTPIGIAIAAKQNPIHYISIHVNKKVIRLFEMKQLTVGDCLVQAGIVLNKWYGKPGNASIVKLNGQTITIPGEYGTSPVIMLNGQLAGVEDLVHHQDKITISKGEDGNSAAVTLSELIGEIPSLKIQFNQQPMEIKPIIHVNQVKKTTDYPVQDNDDIVIQEVKTIEDFLKHSRNHIANETEVFTVYVNIESINLDVGATQFYLNGRQVSIDHPLRQHDQLVISDARTPTVHDLLTKVDLDYLQTITITFNGEVVQLKQPALIVLHDGVELHEENIINRFDRVEIKERPLERFIFQDVFRYVDINLNQISGKFKLYKNEQPTSFDQPIENGDALAIRWD</sequence>
<dbReference type="EMBL" id="PIOC01000027">
    <property type="protein sequence ID" value="RDW16381.1"/>
    <property type="molecule type" value="Genomic_DNA"/>
</dbReference>